<evidence type="ECO:0000313" key="1">
    <source>
        <dbReference type="EMBL" id="MBE8724013.1"/>
    </source>
</evidence>
<dbReference type="EMBL" id="PRDM01000001">
    <property type="protein sequence ID" value="MBE8724013.1"/>
    <property type="molecule type" value="Genomic_DNA"/>
</dbReference>
<protein>
    <recommendedName>
        <fullName evidence="3">Lipoprotein</fullName>
    </recommendedName>
</protein>
<reference evidence="1 2" key="1">
    <citation type="submission" date="2018-07" db="EMBL/GenBank/DDBJ databases">
        <title>Genome assembly of strain KB82.</title>
        <authorList>
            <person name="Kukolya J."/>
            <person name="Horvath B."/>
            <person name="Nagy I."/>
            <person name="Toth A."/>
        </authorList>
    </citation>
    <scope>NUCLEOTIDE SEQUENCE [LARGE SCALE GENOMIC DNA]</scope>
    <source>
        <strain evidence="1 2">Kb82</strain>
    </source>
</reference>
<proteinExistence type="predicted"/>
<gene>
    <name evidence="1" type="ORF">C4F50_03560</name>
</gene>
<sequence length="168" mass="19381">MFNFKSIISSRFYCLIIVFLVSSCKEYDVRRIRLKVDQKKVTSSPNEESDLISCFLKESVSRSLKGIDMSKLKYHSVERNDTILVIVKVTDIIGIEKASRRKLLFAINDCFFTSERYNMKKIYIDVEGNFSTLLVKTPLQYDLDGRFANEDLLLLFYGKSKGSSNIKG</sequence>
<organism evidence="1 2">
    <name type="scientific">Flavobacterium hungaricum</name>
    <dbReference type="NCBI Taxonomy" id="2082725"/>
    <lineage>
        <taxon>Bacteria</taxon>
        <taxon>Pseudomonadati</taxon>
        <taxon>Bacteroidota</taxon>
        <taxon>Flavobacteriia</taxon>
        <taxon>Flavobacteriales</taxon>
        <taxon>Flavobacteriaceae</taxon>
        <taxon>Flavobacterium</taxon>
    </lineage>
</organism>
<evidence type="ECO:0008006" key="3">
    <source>
        <dbReference type="Google" id="ProtNLM"/>
    </source>
</evidence>
<keyword evidence="2" id="KW-1185">Reference proteome</keyword>
<dbReference type="PROSITE" id="PS51257">
    <property type="entry name" value="PROKAR_LIPOPROTEIN"/>
    <property type="match status" value="1"/>
</dbReference>
<name>A0ABR9TF89_9FLAO</name>
<comment type="caution">
    <text evidence="1">The sequence shown here is derived from an EMBL/GenBank/DDBJ whole genome shotgun (WGS) entry which is preliminary data.</text>
</comment>
<accession>A0ABR9TF89</accession>
<dbReference type="Proteomes" id="UP000640614">
    <property type="component" value="Unassembled WGS sequence"/>
</dbReference>
<evidence type="ECO:0000313" key="2">
    <source>
        <dbReference type="Proteomes" id="UP000640614"/>
    </source>
</evidence>